<evidence type="ECO:0000256" key="4">
    <source>
        <dbReference type="PIRSR" id="PIRSR625705-1"/>
    </source>
</evidence>
<gene>
    <name evidence="8" type="ORF">OP8BY_2022</name>
</gene>
<evidence type="ECO:0000313" key="8">
    <source>
        <dbReference type="EMBL" id="RFT16016.1"/>
    </source>
</evidence>
<dbReference type="InterPro" id="IPR017853">
    <property type="entry name" value="GH"/>
</dbReference>
<comment type="caution">
    <text evidence="8">The sequence shown here is derived from an EMBL/GenBank/DDBJ whole genome shotgun (WGS) entry which is preliminary data.</text>
</comment>
<feature type="domain" description="Beta-hexosaminidase bacterial type N-terminal" evidence="7">
    <location>
        <begin position="47"/>
        <end position="178"/>
    </location>
</feature>
<keyword evidence="3" id="KW-0326">Glycosidase</keyword>
<dbReference type="InterPro" id="IPR025705">
    <property type="entry name" value="Beta_hexosaminidase_sua/sub"/>
</dbReference>
<sequence>MPGYFSKMINGVASLLTVSLAMFSFLSLSAEAGALVPAGTDGQAPVLMPVPSSIQLSQDKFRLDEKFYAGGQDQPGGRGFKAVARFMSRLGGRTGLFLEQDFLADQTPGPNTRLFYKYERVGRLLPNEDESYVLEIKTERIELRAPTDLGILRGLETLLQLLSSDDSGYYFPCGRIEDRPRFTWRGLLIDSCRHFMPLEVIKRNLLAMAAVKLNVLHWHLSEDQGFRVESRTFPRLHQMGSDGMYYTQEQVREIIGFAADLGIRVMPEFDIPGHSTSWFVGYPEYASAPGPYRIERGFGVFHPVFNPANPATYKFFDRFFREMASLFPDPYLHIGGDEVEAVHWKENPQIQAFMKKHNLADNHALQAYFNLQILKILTKYKKKMVGWDEIYQPGLPKDIVIQSWRGTQALVDGARKGYQGILSNGYYIDLCEPAERHYLNDPIPPDSPLSADEKKLILGGEATMWAELVSPETVDSRIWPRAAAIAERLWSPQEIRDVEDMYRRLRVISVQLEEHGVQHLRNQDMMLRRLVGTVQVSSPEMGALRALARICEPVKGYARHSQGRKYTSLAPLTRFVDSCFPESLEARDFRKRVEEYLSSRQSIKARALENDYFLPMTTIVAQTSGLSERIPALKEIKPLTEKLRELVFIGSDALFYLKSGKQPGAQWLEKQKKLLEELKKPQAECQLAIIPAVEKLLTALEEGKK</sequence>
<dbReference type="Pfam" id="PF02838">
    <property type="entry name" value="Glyco_hydro_20b"/>
    <property type="match status" value="1"/>
</dbReference>
<name>A0A3E2BN33_9BACT</name>
<dbReference type="Pfam" id="PF00728">
    <property type="entry name" value="Glyco_hydro_20"/>
    <property type="match status" value="1"/>
</dbReference>
<evidence type="ECO:0000313" key="9">
    <source>
        <dbReference type="Proteomes" id="UP000257323"/>
    </source>
</evidence>
<feature type="domain" description="Glycoside hydrolase family 20 catalytic" evidence="6">
    <location>
        <begin position="182"/>
        <end position="492"/>
    </location>
</feature>
<dbReference type="InterPro" id="IPR015882">
    <property type="entry name" value="HEX_bac_N"/>
</dbReference>
<dbReference type="PANTHER" id="PTHR22600">
    <property type="entry name" value="BETA-HEXOSAMINIDASE"/>
    <property type="match status" value="1"/>
</dbReference>
<dbReference type="PANTHER" id="PTHR22600:SF21">
    <property type="entry name" value="BETA-HEXOSAMINIDASE A"/>
    <property type="match status" value="1"/>
</dbReference>
<dbReference type="GO" id="GO:0030203">
    <property type="term" value="P:glycosaminoglycan metabolic process"/>
    <property type="evidence" value="ECO:0007669"/>
    <property type="project" value="TreeGrafter"/>
</dbReference>
<dbReference type="InterPro" id="IPR029018">
    <property type="entry name" value="Hex-like_dom2"/>
</dbReference>
<dbReference type="Gene3D" id="3.20.20.80">
    <property type="entry name" value="Glycosidases"/>
    <property type="match status" value="1"/>
</dbReference>
<dbReference type="GO" id="GO:0004563">
    <property type="term" value="F:beta-N-acetylhexosaminidase activity"/>
    <property type="evidence" value="ECO:0007669"/>
    <property type="project" value="InterPro"/>
</dbReference>
<dbReference type="GO" id="GO:0006689">
    <property type="term" value="P:ganglioside catabolic process"/>
    <property type="evidence" value="ECO:0007669"/>
    <property type="project" value="TreeGrafter"/>
</dbReference>
<dbReference type="GO" id="GO:0016020">
    <property type="term" value="C:membrane"/>
    <property type="evidence" value="ECO:0007669"/>
    <property type="project" value="TreeGrafter"/>
</dbReference>
<reference evidence="8 9" key="1">
    <citation type="submission" date="2018-08" db="EMBL/GenBank/DDBJ databases">
        <title>Genome analysis of the thermophilic bacterium of the candidate phylum Aminicenantes from deep subsurface aquifer revealed its physiology and ecological role.</title>
        <authorList>
            <person name="Kadnikov V.V."/>
            <person name="Mardanov A.V."/>
            <person name="Beletsky A.V."/>
            <person name="Karnachuk O.V."/>
            <person name="Ravin N.V."/>
        </authorList>
    </citation>
    <scope>NUCLEOTIDE SEQUENCE [LARGE SCALE GENOMIC DNA]</scope>
    <source>
        <strain evidence="8">BY38</strain>
    </source>
</reference>
<dbReference type="SUPFAM" id="SSF51445">
    <property type="entry name" value="(Trans)glycosidases"/>
    <property type="match status" value="1"/>
</dbReference>
<dbReference type="EMBL" id="QUAH01000005">
    <property type="protein sequence ID" value="RFT16016.1"/>
    <property type="molecule type" value="Genomic_DNA"/>
</dbReference>
<dbReference type="GO" id="GO:0005975">
    <property type="term" value="P:carbohydrate metabolic process"/>
    <property type="evidence" value="ECO:0007669"/>
    <property type="project" value="InterPro"/>
</dbReference>
<protein>
    <submittedName>
        <fullName evidence="8">N-acetyl-beta-hexosaminidase, GH20 family</fullName>
    </submittedName>
</protein>
<dbReference type="Gene3D" id="3.30.379.10">
    <property type="entry name" value="Chitobiase/beta-hexosaminidase domain 2-like"/>
    <property type="match status" value="1"/>
</dbReference>
<evidence type="ECO:0000256" key="5">
    <source>
        <dbReference type="SAM" id="SignalP"/>
    </source>
</evidence>
<dbReference type="Proteomes" id="UP000257323">
    <property type="component" value="Unassembled WGS sequence"/>
</dbReference>
<evidence type="ECO:0000259" key="6">
    <source>
        <dbReference type="Pfam" id="PF00728"/>
    </source>
</evidence>
<keyword evidence="5" id="KW-0732">Signal</keyword>
<organism evidence="8 9">
    <name type="scientific">Candidatus Saccharicenans subterraneus</name>
    <dbReference type="NCBI Taxonomy" id="2508984"/>
    <lineage>
        <taxon>Bacteria</taxon>
        <taxon>Candidatus Aminicenantota</taxon>
        <taxon>Candidatus Aminicenantia</taxon>
        <taxon>Candidatus Aminicenantales</taxon>
        <taxon>Candidatus Saccharicenantaceae</taxon>
        <taxon>Candidatus Saccharicenans</taxon>
    </lineage>
</organism>
<dbReference type="PRINTS" id="PR00738">
    <property type="entry name" value="GLHYDRLASE20"/>
</dbReference>
<evidence type="ECO:0000259" key="7">
    <source>
        <dbReference type="Pfam" id="PF02838"/>
    </source>
</evidence>
<dbReference type="AlphaFoldDB" id="A0A3E2BN33"/>
<proteinExistence type="inferred from homology"/>
<feature type="signal peptide" evidence="5">
    <location>
        <begin position="1"/>
        <end position="32"/>
    </location>
</feature>
<accession>A0A3E2BN33</accession>
<evidence type="ECO:0000256" key="2">
    <source>
        <dbReference type="ARBA" id="ARBA00022801"/>
    </source>
</evidence>
<evidence type="ECO:0000256" key="1">
    <source>
        <dbReference type="ARBA" id="ARBA00006285"/>
    </source>
</evidence>
<dbReference type="GO" id="GO:0005764">
    <property type="term" value="C:lysosome"/>
    <property type="evidence" value="ECO:0007669"/>
    <property type="project" value="TreeGrafter"/>
</dbReference>
<feature type="active site" description="Proton donor" evidence="4">
    <location>
        <position position="338"/>
    </location>
</feature>
<comment type="similarity">
    <text evidence="1">Belongs to the glycosyl hydrolase 20 family.</text>
</comment>
<dbReference type="SUPFAM" id="SSF55545">
    <property type="entry name" value="beta-N-acetylhexosaminidase-like domain"/>
    <property type="match status" value="1"/>
</dbReference>
<evidence type="ECO:0000256" key="3">
    <source>
        <dbReference type="ARBA" id="ARBA00023295"/>
    </source>
</evidence>
<dbReference type="InterPro" id="IPR015883">
    <property type="entry name" value="Glyco_hydro_20_cat"/>
</dbReference>
<keyword evidence="2" id="KW-0378">Hydrolase</keyword>
<feature type="chain" id="PRO_5017688397" evidence="5">
    <location>
        <begin position="33"/>
        <end position="705"/>
    </location>
</feature>
<dbReference type="CDD" id="cd06570">
    <property type="entry name" value="GH20_chitobiase-like_1"/>
    <property type="match status" value="1"/>
</dbReference>